<name>A0ABD0VLV6_DENTH</name>
<comment type="caution">
    <text evidence="1">The sequence shown here is derived from an EMBL/GenBank/DDBJ whole genome shotgun (WGS) entry which is preliminary data.</text>
</comment>
<keyword evidence="2" id="KW-1185">Reference proteome</keyword>
<evidence type="ECO:0000313" key="1">
    <source>
        <dbReference type="EMBL" id="KAL0926005.1"/>
    </source>
</evidence>
<dbReference type="PANTHER" id="PTHR33167">
    <property type="entry name" value="TRANSCRIPTION FACTOR, PUTATIVE (DUF863)-RELATED"/>
    <property type="match status" value="1"/>
</dbReference>
<protein>
    <submittedName>
        <fullName evidence="1">Uncharacterized protein</fullName>
    </submittedName>
</protein>
<organism evidence="1 2">
    <name type="scientific">Dendrobium thyrsiflorum</name>
    <name type="common">Pinecone-like raceme dendrobium</name>
    <name type="synonym">Orchid</name>
    <dbReference type="NCBI Taxonomy" id="117978"/>
    <lineage>
        <taxon>Eukaryota</taxon>
        <taxon>Viridiplantae</taxon>
        <taxon>Streptophyta</taxon>
        <taxon>Embryophyta</taxon>
        <taxon>Tracheophyta</taxon>
        <taxon>Spermatophyta</taxon>
        <taxon>Magnoliopsida</taxon>
        <taxon>Liliopsida</taxon>
        <taxon>Asparagales</taxon>
        <taxon>Orchidaceae</taxon>
        <taxon>Epidendroideae</taxon>
        <taxon>Malaxideae</taxon>
        <taxon>Dendrobiinae</taxon>
        <taxon>Dendrobium</taxon>
    </lineage>
</organism>
<accession>A0ABD0VLV6</accession>
<sequence length="190" mass="22303">MGQFLKQYDREYMKMAMLKHEETFKHQVHELHRLYRIQKILMNDMKAELKKQQASFNSEKKPPYKNWTEKTRLNQTLDLELNAEEYIGKESKDGIPKAEEEGELELTLATGSCRRRKKEETSFTSDSGVSFSWSSTDSSGVKLKGKEWGLFQVNSFQSERKSSFDVEEQVRQNSMNQPPWLMQCLSLNMT</sequence>
<dbReference type="PANTHER" id="PTHR33167:SF26">
    <property type="entry name" value="EXPRESSED PROTEIN"/>
    <property type="match status" value="1"/>
</dbReference>
<evidence type="ECO:0000313" key="2">
    <source>
        <dbReference type="Proteomes" id="UP001552299"/>
    </source>
</evidence>
<dbReference type="Proteomes" id="UP001552299">
    <property type="component" value="Unassembled WGS sequence"/>
</dbReference>
<dbReference type="EMBL" id="JANQDX010000004">
    <property type="protein sequence ID" value="KAL0926005.1"/>
    <property type="molecule type" value="Genomic_DNA"/>
</dbReference>
<reference evidence="1 2" key="1">
    <citation type="journal article" date="2024" name="Plant Biotechnol. J.">
        <title>Dendrobium thyrsiflorum genome and its molecular insights into genes involved in important horticultural traits.</title>
        <authorList>
            <person name="Chen B."/>
            <person name="Wang J.Y."/>
            <person name="Zheng P.J."/>
            <person name="Li K.L."/>
            <person name="Liang Y.M."/>
            <person name="Chen X.F."/>
            <person name="Zhang C."/>
            <person name="Zhao X."/>
            <person name="He X."/>
            <person name="Zhang G.Q."/>
            <person name="Liu Z.J."/>
            <person name="Xu Q."/>
        </authorList>
    </citation>
    <scope>NUCLEOTIDE SEQUENCE [LARGE SCALE GENOMIC DNA]</scope>
    <source>
        <strain evidence="1">GZMU011</strain>
    </source>
</reference>
<proteinExistence type="predicted"/>
<gene>
    <name evidence="1" type="ORF">M5K25_004386</name>
</gene>
<dbReference type="AlphaFoldDB" id="A0ABD0VLV6"/>